<dbReference type="EMBL" id="FOMB01000009">
    <property type="protein sequence ID" value="SFC70503.1"/>
    <property type="molecule type" value="Genomic_DNA"/>
</dbReference>
<evidence type="ECO:0000313" key="3">
    <source>
        <dbReference type="EMBL" id="KKC33669.1"/>
    </source>
</evidence>
<accession>A0A0F5Q0T2</accession>
<evidence type="ECO:0000313" key="6">
    <source>
        <dbReference type="Proteomes" id="UP000182258"/>
    </source>
</evidence>
<feature type="transmembrane region" description="Helical" evidence="1">
    <location>
        <begin position="82"/>
        <end position="108"/>
    </location>
</feature>
<evidence type="ECO:0000259" key="2">
    <source>
        <dbReference type="Pfam" id="PF07331"/>
    </source>
</evidence>
<sequence>MAVSYFSTKDLVSGGIFVVAGAYFALEALTYEVGTAFRMGPGFMPLFLGAVLTGLGIVVAAGGWKKPDTDERFTPSWRGIGLIIGVVMFFGATIRGLGFVPVVFVSSFAAALSSRLNSPLFAVLLAITLTVMCTLIFVIGLGMSVPWFGPWLGM</sequence>
<keyword evidence="1" id="KW-0472">Membrane</keyword>
<dbReference type="EMBL" id="LAPV01000085">
    <property type="protein sequence ID" value="KKC33669.1"/>
    <property type="molecule type" value="Genomic_DNA"/>
</dbReference>
<evidence type="ECO:0000256" key="1">
    <source>
        <dbReference type="SAM" id="Phobius"/>
    </source>
</evidence>
<dbReference type="PATRIC" id="fig|728005.3.peg.3986"/>
<evidence type="ECO:0000313" key="4">
    <source>
        <dbReference type="EMBL" id="SFC70503.1"/>
    </source>
</evidence>
<feature type="transmembrane region" description="Helical" evidence="1">
    <location>
        <begin position="43"/>
        <end position="62"/>
    </location>
</feature>
<protein>
    <submittedName>
        <fullName evidence="4">Tripartite tricarboxylate transporter TctB family protein</fullName>
    </submittedName>
</protein>
<dbReference type="InterPro" id="IPR009936">
    <property type="entry name" value="DUF1468"/>
</dbReference>
<dbReference type="RefSeq" id="WP_046170356.1">
    <property type="nucleotide sequence ID" value="NZ_FOMB01000009.1"/>
</dbReference>
<reference evidence="3 5" key="1">
    <citation type="submission" date="2015-03" db="EMBL/GenBank/DDBJ databases">
        <authorList>
            <person name="Lepp D."/>
            <person name="Hassan Y.I."/>
            <person name="Li X.-Z."/>
            <person name="Zhou T."/>
        </authorList>
    </citation>
    <scope>NUCLEOTIDE SEQUENCE [LARGE SCALE GENOMIC DNA]</scope>
    <source>
        <strain evidence="3 5">Cr7-05</strain>
    </source>
</reference>
<keyword evidence="5" id="KW-1185">Reference proteome</keyword>
<keyword evidence="1" id="KW-0812">Transmembrane</keyword>
<feature type="transmembrane region" description="Helical" evidence="1">
    <location>
        <begin position="120"/>
        <end position="148"/>
    </location>
</feature>
<proteinExistence type="predicted"/>
<reference evidence="4 6" key="2">
    <citation type="submission" date="2016-10" db="EMBL/GenBank/DDBJ databases">
        <authorList>
            <person name="de Groot N.N."/>
        </authorList>
    </citation>
    <scope>NUCLEOTIDE SEQUENCE [LARGE SCALE GENOMIC DNA]</scope>
    <source>
        <strain evidence="4 6">CGMCC 1.10210</strain>
    </source>
</reference>
<name>A0A0F5Q0T2_9HYPH</name>
<feature type="transmembrane region" description="Helical" evidence="1">
    <location>
        <begin position="12"/>
        <end position="31"/>
    </location>
</feature>
<dbReference type="Proteomes" id="UP000033519">
    <property type="component" value="Unassembled WGS sequence"/>
</dbReference>
<evidence type="ECO:0000313" key="5">
    <source>
        <dbReference type="Proteomes" id="UP000033519"/>
    </source>
</evidence>
<dbReference type="Pfam" id="PF07331">
    <property type="entry name" value="TctB"/>
    <property type="match status" value="1"/>
</dbReference>
<feature type="domain" description="DUF1468" evidence="2">
    <location>
        <begin position="12"/>
        <end position="146"/>
    </location>
</feature>
<gene>
    <name evidence="4" type="ORF">SAMN04488059_10976</name>
    <name evidence="3" type="ORF">WH91_07405</name>
</gene>
<dbReference type="Proteomes" id="UP000182258">
    <property type="component" value="Unassembled WGS sequence"/>
</dbReference>
<keyword evidence="1" id="KW-1133">Transmembrane helix</keyword>
<dbReference type="STRING" id="728005.SAMN04488059_10976"/>
<dbReference type="AlphaFoldDB" id="A0A0F5Q0T2"/>
<organism evidence="4 6">
    <name type="scientific">Devosia psychrophila</name>
    <dbReference type="NCBI Taxonomy" id="728005"/>
    <lineage>
        <taxon>Bacteria</taxon>
        <taxon>Pseudomonadati</taxon>
        <taxon>Pseudomonadota</taxon>
        <taxon>Alphaproteobacteria</taxon>
        <taxon>Hyphomicrobiales</taxon>
        <taxon>Devosiaceae</taxon>
        <taxon>Devosia</taxon>
    </lineage>
</organism>
<dbReference type="OrthoDB" id="5186924at2"/>